<gene>
    <name evidence="2" type="ORF">EVAR_37339_1</name>
</gene>
<evidence type="ECO:0000313" key="2">
    <source>
        <dbReference type="EMBL" id="GBP56264.1"/>
    </source>
</evidence>
<reference evidence="2 3" key="1">
    <citation type="journal article" date="2019" name="Commun. Biol.">
        <title>The bagworm genome reveals a unique fibroin gene that provides high tensile strength.</title>
        <authorList>
            <person name="Kono N."/>
            <person name="Nakamura H."/>
            <person name="Ohtoshi R."/>
            <person name="Tomita M."/>
            <person name="Numata K."/>
            <person name="Arakawa K."/>
        </authorList>
    </citation>
    <scope>NUCLEOTIDE SEQUENCE [LARGE SCALE GENOMIC DNA]</scope>
</reference>
<dbReference type="AlphaFoldDB" id="A0A4C1X1N1"/>
<name>A0A4C1X1N1_EUMVA</name>
<dbReference type="Proteomes" id="UP000299102">
    <property type="component" value="Unassembled WGS sequence"/>
</dbReference>
<evidence type="ECO:0000256" key="1">
    <source>
        <dbReference type="SAM" id="MobiDB-lite"/>
    </source>
</evidence>
<protein>
    <submittedName>
        <fullName evidence="2">Uncharacterized protein</fullName>
    </submittedName>
</protein>
<organism evidence="2 3">
    <name type="scientific">Eumeta variegata</name>
    <name type="common">Bagworm moth</name>
    <name type="synonym">Eumeta japonica</name>
    <dbReference type="NCBI Taxonomy" id="151549"/>
    <lineage>
        <taxon>Eukaryota</taxon>
        <taxon>Metazoa</taxon>
        <taxon>Ecdysozoa</taxon>
        <taxon>Arthropoda</taxon>
        <taxon>Hexapoda</taxon>
        <taxon>Insecta</taxon>
        <taxon>Pterygota</taxon>
        <taxon>Neoptera</taxon>
        <taxon>Endopterygota</taxon>
        <taxon>Lepidoptera</taxon>
        <taxon>Glossata</taxon>
        <taxon>Ditrysia</taxon>
        <taxon>Tineoidea</taxon>
        <taxon>Psychidae</taxon>
        <taxon>Oiketicinae</taxon>
        <taxon>Eumeta</taxon>
    </lineage>
</organism>
<dbReference type="EMBL" id="BGZK01000688">
    <property type="protein sequence ID" value="GBP56264.1"/>
    <property type="molecule type" value="Genomic_DNA"/>
</dbReference>
<feature type="region of interest" description="Disordered" evidence="1">
    <location>
        <begin position="1"/>
        <end position="97"/>
    </location>
</feature>
<feature type="compositionally biased region" description="Basic residues" evidence="1">
    <location>
        <begin position="1"/>
        <end position="10"/>
    </location>
</feature>
<evidence type="ECO:0000313" key="3">
    <source>
        <dbReference type="Proteomes" id="UP000299102"/>
    </source>
</evidence>
<accession>A0A4C1X1N1</accession>
<keyword evidence="3" id="KW-1185">Reference proteome</keyword>
<sequence>MTKSRRMRPRAAKDAAARPPRLAGDCSCKQRAASNTKGDGKTRLNARAATGGGSSPVIGFNGAGAARAPPKKGRACPPRRWANSAPITPRLDDLGTH</sequence>
<comment type="caution">
    <text evidence="2">The sequence shown here is derived from an EMBL/GenBank/DDBJ whole genome shotgun (WGS) entry which is preliminary data.</text>
</comment>
<proteinExistence type="predicted"/>